<name>A0A5N6SPK3_ASPPS</name>
<dbReference type="AlphaFoldDB" id="A0A5N6SPK3"/>
<gene>
    <name evidence="2" type="ORF">BDV38DRAFT_251238</name>
</gene>
<keyword evidence="3" id="KW-1185">Reference proteome</keyword>
<accession>A0A5N6SPK3</accession>
<dbReference type="EMBL" id="ML743590">
    <property type="protein sequence ID" value="KAE8135700.1"/>
    <property type="molecule type" value="Genomic_DNA"/>
</dbReference>
<reference evidence="2 3" key="1">
    <citation type="submission" date="2019-04" db="EMBL/GenBank/DDBJ databases">
        <title>Friends and foes A comparative genomics study of 23 Aspergillus species from section Flavi.</title>
        <authorList>
            <consortium name="DOE Joint Genome Institute"/>
            <person name="Kjaerbolling I."/>
            <person name="Vesth T."/>
            <person name="Frisvad J.C."/>
            <person name="Nybo J.L."/>
            <person name="Theobald S."/>
            <person name="Kildgaard S."/>
            <person name="Isbrandt T."/>
            <person name="Kuo A."/>
            <person name="Sato A."/>
            <person name="Lyhne E.K."/>
            <person name="Kogle M.E."/>
            <person name="Wiebenga A."/>
            <person name="Kun R.S."/>
            <person name="Lubbers R.J."/>
            <person name="Makela M.R."/>
            <person name="Barry K."/>
            <person name="Chovatia M."/>
            <person name="Clum A."/>
            <person name="Daum C."/>
            <person name="Haridas S."/>
            <person name="He G."/>
            <person name="LaButti K."/>
            <person name="Lipzen A."/>
            <person name="Mondo S."/>
            <person name="Riley R."/>
            <person name="Salamov A."/>
            <person name="Simmons B.A."/>
            <person name="Magnuson J.K."/>
            <person name="Henrissat B."/>
            <person name="Mortensen U.H."/>
            <person name="Larsen T.O."/>
            <person name="Devries R.P."/>
            <person name="Grigoriev I.V."/>
            <person name="Machida M."/>
            <person name="Baker S.E."/>
            <person name="Andersen M.R."/>
        </authorList>
    </citation>
    <scope>NUCLEOTIDE SEQUENCE [LARGE SCALE GENOMIC DNA]</scope>
    <source>
        <strain evidence="2 3">CBS 117625</strain>
    </source>
</reference>
<feature type="compositionally biased region" description="Basic residues" evidence="1">
    <location>
        <begin position="100"/>
        <end position="111"/>
    </location>
</feature>
<dbReference type="Proteomes" id="UP000325672">
    <property type="component" value="Unassembled WGS sequence"/>
</dbReference>
<proteinExistence type="predicted"/>
<evidence type="ECO:0000313" key="3">
    <source>
        <dbReference type="Proteomes" id="UP000325672"/>
    </source>
</evidence>
<feature type="compositionally biased region" description="Basic and acidic residues" evidence="1">
    <location>
        <begin position="84"/>
        <end position="96"/>
    </location>
</feature>
<dbReference type="RefSeq" id="XP_031911763.1">
    <property type="nucleotide sequence ID" value="XM_032055031.1"/>
</dbReference>
<feature type="region of interest" description="Disordered" evidence="1">
    <location>
        <begin position="1"/>
        <end position="111"/>
    </location>
</feature>
<organism evidence="2 3">
    <name type="scientific">Aspergillus pseudotamarii</name>
    <dbReference type="NCBI Taxonomy" id="132259"/>
    <lineage>
        <taxon>Eukaryota</taxon>
        <taxon>Fungi</taxon>
        <taxon>Dikarya</taxon>
        <taxon>Ascomycota</taxon>
        <taxon>Pezizomycotina</taxon>
        <taxon>Eurotiomycetes</taxon>
        <taxon>Eurotiomycetidae</taxon>
        <taxon>Eurotiales</taxon>
        <taxon>Aspergillaceae</taxon>
        <taxon>Aspergillus</taxon>
        <taxon>Aspergillus subgen. Circumdati</taxon>
    </lineage>
</organism>
<feature type="compositionally biased region" description="Polar residues" evidence="1">
    <location>
        <begin position="20"/>
        <end position="31"/>
    </location>
</feature>
<dbReference type="GeneID" id="43639241"/>
<evidence type="ECO:0000313" key="2">
    <source>
        <dbReference type="EMBL" id="KAE8135700.1"/>
    </source>
</evidence>
<protein>
    <submittedName>
        <fullName evidence="2">Uncharacterized protein</fullName>
    </submittedName>
</protein>
<evidence type="ECO:0000256" key="1">
    <source>
        <dbReference type="SAM" id="MobiDB-lite"/>
    </source>
</evidence>
<sequence length="111" mass="11698">MQQSLSNESDLLISGGGTKGDNQTPSPSDSGGSKRVAGGEQRFVKVRRQADKTGNEGGEGWKGPEPHSEGAQASRANGGGRPMWPEKLRVSRRGTDKSYAGRRRTSATKAG</sequence>